<reference evidence="2" key="1">
    <citation type="submission" date="2022-07" db="EMBL/GenBank/DDBJ databases">
        <title>Phylogenomic reconstructions and comparative analyses of Kickxellomycotina fungi.</title>
        <authorList>
            <person name="Reynolds N.K."/>
            <person name="Stajich J.E."/>
            <person name="Barry K."/>
            <person name="Grigoriev I.V."/>
            <person name="Crous P."/>
            <person name="Smith M.E."/>
        </authorList>
    </citation>
    <scope>NUCLEOTIDE SEQUENCE</scope>
    <source>
        <strain evidence="2">NRRL 1566</strain>
    </source>
</reference>
<dbReference type="EMBL" id="JANBUW010000091">
    <property type="protein sequence ID" value="KAJ2849259.1"/>
    <property type="molecule type" value="Genomic_DNA"/>
</dbReference>
<dbReference type="Gene3D" id="3.10.20.90">
    <property type="entry name" value="Phosphatidylinositol 3-kinase Catalytic Subunit, Chain A, domain 1"/>
    <property type="match status" value="1"/>
</dbReference>
<protein>
    <recommendedName>
        <fullName evidence="1">Ubiquitin-like domain-containing protein</fullName>
    </recommendedName>
</protein>
<sequence>MTLDITATTPYFCFKRGRLTLLLEARAKDKVSAVKQMLVNALLAQGNDDAFADISVDTIRLYVQQQQQFRQLENSSKVSECQIADGETIYFVLQRDNGTWEAPHAADYDADAQDMEIF</sequence>
<gene>
    <name evidence="2" type="ORF">IWW36_002752</name>
</gene>
<keyword evidence="3" id="KW-1185">Reference proteome</keyword>
<evidence type="ECO:0000313" key="3">
    <source>
        <dbReference type="Proteomes" id="UP001139887"/>
    </source>
</evidence>
<dbReference type="InterPro" id="IPR000626">
    <property type="entry name" value="Ubiquitin-like_dom"/>
</dbReference>
<proteinExistence type="predicted"/>
<dbReference type="OrthoDB" id="428577at2759"/>
<dbReference type="PROSITE" id="PS50053">
    <property type="entry name" value="UBIQUITIN_2"/>
    <property type="match status" value="1"/>
</dbReference>
<name>A0A9W8I6I8_9FUNG</name>
<dbReference type="SUPFAM" id="SSF54236">
    <property type="entry name" value="Ubiquitin-like"/>
    <property type="match status" value="1"/>
</dbReference>
<evidence type="ECO:0000259" key="1">
    <source>
        <dbReference type="PROSITE" id="PS50053"/>
    </source>
</evidence>
<comment type="caution">
    <text evidence="2">The sequence shown here is derived from an EMBL/GenBank/DDBJ whole genome shotgun (WGS) entry which is preliminary data.</text>
</comment>
<organism evidence="2 3">
    <name type="scientific">Coemansia brasiliensis</name>
    <dbReference type="NCBI Taxonomy" id="2650707"/>
    <lineage>
        <taxon>Eukaryota</taxon>
        <taxon>Fungi</taxon>
        <taxon>Fungi incertae sedis</taxon>
        <taxon>Zoopagomycota</taxon>
        <taxon>Kickxellomycotina</taxon>
        <taxon>Kickxellomycetes</taxon>
        <taxon>Kickxellales</taxon>
        <taxon>Kickxellaceae</taxon>
        <taxon>Coemansia</taxon>
    </lineage>
</organism>
<dbReference type="Proteomes" id="UP001139887">
    <property type="component" value="Unassembled WGS sequence"/>
</dbReference>
<dbReference type="AlphaFoldDB" id="A0A9W8I6I8"/>
<feature type="domain" description="Ubiquitin-like" evidence="1">
    <location>
        <begin position="1"/>
        <end position="98"/>
    </location>
</feature>
<accession>A0A9W8I6I8</accession>
<evidence type="ECO:0000313" key="2">
    <source>
        <dbReference type="EMBL" id="KAJ2849259.1"/>
    </source>
</evidence>
<dbReference type="InterPro" id="IPR029071">
    <property type="entry name" value="Ubiquitin-like_domsf"/>
</dbReference>